<reference evidence="2 3" key="1">
    <citation type="submission" date="2020-08" db="EMBL/GenBank/DDBJ databases">
        <title>Genomic Encyclopedia of Type Strains, Phase III (KMG-III): the genomes of soil and plant-associated and newly described type strains.</title>
        <authorList>
            <person name="Whitman W."/>
        </authorList>
    </citation>
    <scope>NUCLEOTIDE SEQUENCE [LARGE SCALE GENOMIC DNA]</scope>
    <source>
        <strain evidence="2 3">CECT 8234</strain>
    </source>
</reference>
<name>A0A7W5C8P7_9BACL</name>
<sequence length="318" mass="35792">MSEERPTWAKQMDNSPFRSSHFSAELKQQVLNRAKATRRTFRLPRIAVIIVPFAFVLLLVGVSQHLNWHFPFRSSSMGNEPNAANMERTAYYKQDCLLFTVYPQPDVRAGVMAGYIFHFEEPIDAYMGKSMTIQAQHMRSGQRETISLGKIAGPSSGYESLERLTARFALPLGGIWTLEILLDDQKYGNVVLSLLDPSWEISPEFRSGSYLMRGVSNQIGFIDAGFLAGKSQKYMWHFWGSDEQLNGPFDVKAVKEGSDRIIDVFSTNPLLSSNALSGKLNGADRNTVTSMKLPEKGVWRLLPYVRGQLLDTIVVEAK</sequence>
<dbReference type="Proteomes" id="UP000518605">
    <property type="component" value="Unassembled WGS sequence"/>
</dbReference>
<evidence type="ECO:0000256" key="1">
    <source>
        <dbReference type="SAM" id="Phobius"/>
    </source>
</evidence>
<proteinExistence type="predicted"/>
<dbReference type="InterPro" id="IPR032366">
    <property type="entry name" value="DUF4871"/>
</dbReference>
<organism evidence="2 3">
    <name type="scientific">Paenibacillus endophyticus</name>
    <dbReference type="NCBI Taxonomy" id="1294268"/>
    <lineage>
        <taxon>Bacteria</taxon>
        <taxon>Bacillati</taxon>
        <taxon>Bacillota</taxon>
        <taxon>Bacilli</taxon>
        <taxon>Bacillales</taxon>
        <taxon>Paenibacillaceae</taxon>
        <taxon>Paenibacillus</taxon>
    </lineage>
</organism>
<accession>A0A7W5C8P7</accession>
<dbReference type="Pfam" id="PF16167">
    <property type="entry name" value="DUF4871"/>
    <property type="match status" value="1"/>
</dbReference>
<dbReference type="EMBL" id="JACHXW010000009">
    <property type="protein sequence ID" value="MBB3153186.1"/>
    <property type="molecule type" value="Genomic_DNA"/>
</dbReference>
<keyword evidence="1" id="KW-1133">Transmembrane helix</keyword>
<gene>
    <name evidence="2" type="ORF">FHS16_003248</name>
</gene>
<evidence type="ECO:0008006" key="4">
    <source>
        <dbReference type="Google" id="ProtNLM"/>
    </source>
</evidence>
<comment type="caution">
    <text evidence="2">The sequence shown here is derived from an EMBL/GenBank/DDBJ whole genome shotgun (WGS) entry which is preliminary data.</text>
</comment>
<dbReference type="RefSeq" id="WP_183564298.1">
    <property type="nucleotide sequence ID" value="NZ_CBCSLB010000033.1"/>
</dbReference>
<evidence type="ECO:0000313" key="2">
    <source>
        <dbReference type="EMBL" id="MBB3153186.1"/>
    </source>
</evidence>
<feature type="transmembrane region" description="Helical" evidence="1">
    <location>
        <begin position="43"/>
        <end position="62"/>
    </location>
</feature>
<keyword evidence="3" id="KW-1185">Reference proteome</keyword>
<dbReference type="AlphaFoldDB" id="A0A7W5C8P7"/>
<keyword evidence="1" id="KW-0472">Membrane</keyword>
<protein>
    <recommendedName>
        <fullName evidence="4">DUF4871 domain-containing protein</fullName>
    </recommendedName>
</protein>
<dbReference type="Gene3D" id="2.60.40.3830">
    <property type="match status" value="2"/>
</dbReference>
<evidence type="ECO:0000313" key="3">
    <source>
        <dbReference type="Proteomes" id="UP000518605"/>
    </source>
</evidence>
<keyword evidence="1" id="KW-0812">Transmembrane</keyword>